<protein>
    <submittedName>
        <fullName evidence="9">Endospore germination permease</fullName>
    </submittedName>
</protein>
<feature type="transmembrane region" description="Helical" evidence="8">
    <location>
        <begin position="148"/>
        <end position="168"/>
    </location>
</feature>
<keyword evidence="4" id="KW-0309">Germination</keyword>
<reference evidence="9 10" key="1">
    <citation type="submission" date="2023-03" db="EMBL/GenBank/DDBJ databases">
        <title>Bacillus Genome Sequencing.</title>
        <authorList>
            <person name="Dunlap C."/>
        </authorList>
    </citation>
    <scope>NUCLEOTIDE SEQUENCE [LARGE SCALE GENOMIC DNA]</scope>
    <source>
        <strain evidence="9 10">NRS-1717</strain>
    </source>
</reference>
<evidence type="ECO:0000256" key="7">
    <source>
        <dbReference type="ARBA" id="ARBA00023136"/>
    </source>
</evidence>
<dbReference type="InterPro" id="IPR004761">
    <property type="entry name" value="Spore_GerAB"/>
</dbReference>
<dbReference type="EMBL" id="JARTFS010000001">
    <property type="protein sequence ID" value="MED4399888.1"/>
    <property type="molecule type" value="Genomic_DNA"/>
</dbReference>
<feature type="transmembrane region" description="Helical" evidence="8">
    <location>
        <begin position="221"/>
        <end position="242"/>
    </location>
</feature>
<accession>A0ABU6NT47</accession>
<dbReference type="Proteomes" id="UP001342826">
    <property type="component" value="Unassembled WGS sequence"/>
</dbReference>
<keyword evidence="5 8" id="KW-0812">Transmembrane</keyword>
<comment type="similarity">
    <text evidence="2">Belongs to the amino acid-polyamine-organocation (APC) superfamily. Spore germination protein (SGP) (TC 2.A.3.9) family.</text>
</comment>
<dbReference type="Pfam" id="PF03845">
    <property type="entry name" value="Spore_permease"/>
    <property type="match status" value="1"/>
</dbReference>
<evidence type="ECO:0000256" key="4">
    <source>
        <dbReference type="ARBA" id="ARBA00022544"/>
    </source>
</evidence>
<feature type="transmembrane region" description="Helical" evidence="8">
    <location>
        <begin position="123"/>
        <end position="139"/>
    </location>
</feature>
<evidence type="ECO:0000313" key="9">
    <source>
        <dbReference type="EMBL" id="MED4399888.1"/>
    </source>
</evidence>
<evidence type="ECO:0000256" key="6">
    <source>
        <dbReference type="ARBA" id="ARBA00022989"/>
    </source>
</evidence>
<evidence type="ECO:0000256" key="8">
    <source>
        <dbReference type="SAM" id="Phobius"/>
    </source>
</evidence>
<feature type="transmembrane region" description="Helical" evidence="8">
    <location>
        <begin position="271"/>
        <end position="296"/>
    </location>
</feature>
<evidence type="ECO:0000256" key="2">
    <source>
        <dbReference type="ARBA" id="ARBA00007998"/>
    </source>
</evidence>
<dbReference type="PANTHER" id="PTHR34975">
    <property type="entry name" value="SPORE GERMINATION PROTEIN A2"/>
    <property type="match status" value="1"/>
</dbReference>
<comment type="caution">
    <text evidence="9">The sequence shown here is derived from an EMBL/GenBank/DDBJ whole genome shotgun (WGS) entry which is preliminary data.</text>
</comment>
<feature type="transmembrane region" description="Helical" evidence="8">
    <location>
        <begin position="341"/>
        <end position="359"/>
    </location>
</feature>
<evidence type="ECO:0000256" key="1">
    <source>
        <dbReference type="ARBA" id="ARBA00004141"/>
    </source>
</evidence>
<keyword evidence="10" id="KW-1185">Reference proteome</keyword>
<proteinExistence type="inferred from homology"/>
<keyword evidence="3" id="KW-0813">Transport</keyword>
<dbReference type="NCBIfam" id="TIGR00912">
    <property type="entry name" value="2A0309"/>
    <property type="match status" value="1"/>
</dbReference>
<keyword evidence="7 8" id="KW-0472">Membrane</keyword>
<name>A0ABU6NT47_9BACI</name>
<comment type="subcellular location">
    <subcellularLocation>
        <location evidence="1">Membrane</location>
        <topology evidence="1">Multi-pass membrane protein</topology>
    </subcellularLocation>
</comment>
<feature type="transmembrane region" description="Helical" evidence="8">
    <location>
        <begin position="308"/>
        <end position="329"/>
    </location>
</feature>
<dbReference type="Gene3D" id="1.20.1740.10">
    <property type="entry name" value="Amino acid/polyamine transporter I"/>
    <property type="match status" value="1"/>
</dbReference>
<feature type="transmembrane region" description="Helical" evidence="8">
    <location>
        <begin position="12"/>
        <end position="35"/>
    </location>
</feature>
<gene>
    <name evidence="9" type="ORF">P9271_00750</name>
</gene>
<evidence type="ECO:0000256" key="5">
    <source>
        <dbReference type="ARBA" id="ARBA00022692"/>
    </source>
</evidence>
<sequence length="365" mass="40773">MSNQQKISATQLSVIIILYIVGTSILLAPSLLVSFAKQDAWISAIIGVGVGLFFILPLYNGLGKLYPNMTLVEYSEEILGKWFGKTVSFFFFIYLMILCALVLRNIGDFMATQILSETPPLAVYIFFISIVIMGARLGLEPMARAAEIFIPFVILLSFFFMIFISPQAKIENIQPMLGNGIIPVLKASGPFIVFPFLELIVFLMIFPSLNRSQDFKKASSIGILIGGTIIVITITLSILVLGSDITESQIYPTYSLAKKINIGDFLTRIEVIIATIWFFSIYIKLTVCFYGAALSLSQTLNLKEYRTLTYPLGIIIIILSIIVSPNIVYELTEVPKTMRSYTLTFGLFFPLLLTTVSFMRKKSQK</sequence>
<evidence type="ECO:0000313" key="10">
    <source>
        <dbReference type="Proteomes" id="UP001342826"/>
    </source>
</evidence>
<dbReference type="RefSeq" id="WP_328014603.1">
    <property type="nucleotide sequence ID" value="NZ_JARTFS010000001.1"/>
</dbReference>
<feature type="transmembrane region" description="Helical" evidence="8">
    <location>
        <begin position="188"/>
        <end position="209"/>
    </location>
</feature>
<evidence type="ECO:0000256" key="3">
    <source>
        <dbReference type="ARBA" id="ARBA00022448"/>
    </source>
</evidence>
<keyword evidence="6 8" id="KW-1133">Transmembrane helix</keyword>
<feature type="transmembrane region" description="Helical" evidence="8">
    <location>
        <begin position="82"/>
        <end position="103"/>
    </location>
</feature>
<organism evidence="9 10">
    <name type="scientific">Metabacillus fastidiosus</name>
    <dbReference type="NCBI Taxonomy" id="1458"/>
    <lineage>
        <taxon>Bacteria</taxon>
        <taxon>Bacillati</taxon>
        <taxon>Bacillota</taxon>
        <taxon>Bacilli</taxon>
        <taxon>Bacillales</taxon>
        <taxon>Bacillaceae</taxon>
        <taxon>Metabacillus</taxon>
    </lineage>
</organism>
<dbReference type="PANTHER" id="PTHR34975:SF2">
    <property type="entry name" value="SPORE GERMINATION PROTEIN A2"/>
    <property type="match status" value="1"/>
</dbReference>
<feature type="transmembrane region" description="Helical" evidence="8">
    <location>
        <begin position="41"/>
        <end position="62"/>
    </location>
</feature>